<dbReference type="AlphaFoldDB" id="A0A9D4AMA2"/>
<reference evidence="1" key="1">
    <citation type="submission" date="2021-09" db="EMBL/GenBank/DDBJ databases">
        <title>The genome of Mauremys mutica provides insights into the evolution of semi-aquatic lifestyle.</title>
        <authorList>
            <person name="Gong S."/>
            <person name="Gao Y."/>
        </authorList>
    </citation>
    <scope>NUCLEOTIDE SEQUENCE</scope>
    <source>
        <strain evidence="1">MM-2020</strain>
        <tissue evidence="1">Muscle</tissue>
    </source>
</reference>
<proteinExistence type="predicted"/>
<keyword evidence="2" id="KW-1185">Reference proteome</keyword>
<dbReference type="EMBL" id="JAHDVG010000487">
    <property type="protein sequence ID" value="KAH1166557.1"/>
    <property type="molecule type" value="Genomic_DNA"/>
</dbReference>
<evidence type="ECO:0000313" key="1">
    <source>
        <dbReference type="EMBL" id="KAH1166557.1"/>
    </source>
</evidence>
<protein>
    <submittedName>
        <fullName evidence="1">Uncharacterized protein</fullName>
    </submittedName>
</protein>
<sequence>MDNYSNLPQPLFIPNLSPLSALPMHLSPKVQHSVLLQCRAQSPELVGPRAVSSGDVDTHPVGTKLSPPTFITFCNLLQAKIRSQIAKADSTGMYPARCHLAQHFQN</sequence>
<gene>
    <name evidence="1" type="ORF">KIL84_015729</name>
</gene>
<evidence type="ECO:0000313" key="2">
    <source>
        <dbReference type="Proteomes" id="UP000827986"/>
    </source>
</evidence>
<comment type="caution">
    <text evidence="1">The sequence shown here is derived from an EMBL/GenBank/DDBJ whole genome shotgun (WGS) entry which is preliminary data.</text>
</comment>
<accession>A0A9D4AMA2</accession>
<name>A0A9D4AMA2_9SAUR</name>
<dbReference type="Proteomes" id="UP000827986">
    <property type="component" value="Unassembled WGS sequence"/>
</dbReference>
<organism evidence="1 2">
    <name type="scientific">Mauremys mutica</name>
    <name type="common">yellowpond turtle</name>
    <dbReference type="NCBI Taxonomy" id="74926"/>
    <lineage>
        <taxon>Eukaryota</taxon>
        <taxon>Metazoa</taxon>
        <taxon>Chordata</taxon>
        <taxon>Craniata</taxon>
        <taxon>Vertebrata</taxon>
        <taxon>Euteleostomi</taxon>
        <taxon>Archelosauria</taxon>
        <taxon>Testudinata</taxon>
        <taxon>Testudines</taxon>
        <taxon>Cryptodira</taxon>
        <taxon>Durocryptodira</taxon>
        <taxon>Testudinoidea</taxon>
        <taxon>Geoemydidae</taxon>
        <taxon>Geoemydinae</taxon>
        <taxon>Mauremys</taxon>
    </lineage>
</organism>